<organism evidence="1 2">
    <name type="scientific">Nelumbo nucifera</name>
    <name type="common">Sacred lotus</name>
    <dbReference type="NCBI Taxonomy" id="4432"/>
    <lineage>
        <taxon>Eukaryota</taxon>
        <taxon>Viridiplantae</taxon>
        <taxon>Streptophyta</taxon>
        <taxon>Embryophyta</taxon>
        <taxon>Tracheophyta</taxon>
        <taxon>Spermatophyta</taxon>
        <taxon>Magnoliopsida</taxon>
        <taxon>Proteales</taxon>
        <taxon>Nelumbonaceae</taxon>
        <taxon>Nelumbo</taxon>
    </lineage>
</organism>
<evidence type="ECO:0000313" key="2">
    <source>
        <dbReference type="Proteomes" id="UP000607653"/>
    </source>
</evidence>
<gene>
    <name evidence="1" type="ORF">HUJ06_014664</name>
</gene>
<name>A0A822Z9D0_NELNU</name>
<proteinExistence type="predicted"/>
<accession>A0A822Z9D0</accession>
<dbReference type="PANTHER" id="PTHR47377:SF1">
    <property type="entry name" value="RHODANESE-LIKE DOMAIN-CONTAINING PROTEIN 4, CHLOROPLASTIC"/>
    <property type="match status" value="1"/>
</dbReference>
<evidence type="ECO:0000313" key="1">
    <source>
        <dbReference type="EMBL" id="DAD40341.1"/>
    </source>
</evidence>
<comment type="caution">
    <text evidence="1">The sequence shown here is derived from an EMBL/GenBank/DDBJ whole genome shotgun (WGS) entry which is preliminary data.</text>
</comment>
<dbReference type="Proteomes" id="UP000607653">
    <property type="component" value="Unassembled WGS sequence"/>
</dbReference>
<dbReference type="EMBL" id="DUZY01000005">
    <property type="protein sequence ID" value="DAD40341.1"/>
    <property type="molecule type" value="Genomic_DNA"/>
</dbReference>
<dbReference type="InterPro" id="IPR044240">
    <property type="entry name" value="STR4-like"/>
</dbReference>
<reference evidence="1 2" key="1">
    <citation type="journal article" date="2020" name="Mol. Biol. Evol.">
        <title>Distinct Expression and Methylation Patterns for Genes with Different Fates following a Single Whole-Genome Duplication in Flowering Plants.</title>
        <authorList>
            <person name="Shi T."/>
            <person name="Rahmani R.S."/>
            <person name="Gugger P.F."/>
            <person name="Wang M."/>
            <person name="Li H."/>
            <person name="Zhang Y."/>
            <person name="Li Z."/>
            <person name="Wang Q."/>
            <person name="Van de Peer Y."/>
            <person name="Marchal K."/>
            <person name="Chen J."/>
        </authorList>
    </citation>
    <scope>NUCLEOTIDE SEQUENCE [LARGE SCALE GENOMIC DNA]</scope>
    <source>
        <tissue evidence="1">Leaf</tissue>
    </source>
</reference>
<sequence length="81" mass="9339">METILQLLGSAALVQFVSKKLLFAEDRKVTLKQVDKFLNTKVAPKELVDETKQIGKALQPSPIDNIITRLYWHLWKEHPIL</sequence>
<dbReference type="PANTHER" id="PTHR47377">
    <property type="entry name" value="RHODANESE-LIKE DOMAIN-CONTAINING PROTEIN 4, CHLOROPLASTIC"/>
    <property type="match status" value="1"/>
</dbReference>
<keyword evidence="2" id="KW-1185">Reference proteome</keyword>
<dbReference type="AlphaFoldDB" id="A0A822Z9D0"/>
<protein>
    <submittedName>
        <fullName evidence="1">Uncharacterized protein</fullName>
    </submittedName>
</protein>